<proteinExistence type="predicted"/>
<keyword evidence="3" id="KW-1185">Reference proteome</keyword>
<comment type="caution">
    <text evidence="2">The sequence shown here is derived from an EMBL/GenBank/DDBJ whole genome shotgun (WGS) entry which is preliminary data.</text>
</comment>
<accession>A0ABQ6IWI9</accession>
<evidence type="ECO:0000259" key="1">
    <source>
        <dbReference type="Pfam" id="PF06527"/>
    </source>
</evidence>
<dbReference type="Pfam" id="PF06527">
    <property type="entry name" value="TniQ"/>
    <property type="match status" value="1"/>
</dbReference>
<evidence type="ECO:0000313" key="3">
    <source>
        <dbReference type="Proteomes" id="UP001157126"/>
    </source>
</evidence>
<organism evidence="2 3">
    <name type="scientific">Mobilicoccus caccae</name>
    <dbReference type="NCBI Taxonomy" id="1859295"/>
    <lineage>
        <taxon>Bacteria</taxon>
        <taxon>Bacillati</taxon>
        <taxon>Actinomycetota</taxon>
        <taxon>Actinomycetes</taxon>
        <taxon>Micrococcales</taxon>
        <taxon>Dermatophilaceae</taxon>
        <taxon>Mobilicoccus</taxon>
    </lineage>
</organism>
<protein>
    <recommendedName>
        <fullName evidence="1">TniQ domain-containing protein</fullName>
    </recommendedName>
</protein>
<dbReference type="EMBL" id="BSUO01000001">
    <property type="protein sequence ID" value="GMA41854.1"/>
    <property type="molecule type" value="Genomic_DNA"/>
</dbReference>
<feature type="domain" description="TniQ" evidence="1">
    <location>
        <begin position="7"/>
        <end position="127"/>
    </location>
</feature>
<reference evidence="3" key="1">
    <citation type="journal article" date="2019" name="Int. J. Syst. Evol. Microbiol.">
        <title>The Global Catalogue of Microorganisms (GCM) 10K type strain sequencing project: providing services to taxonomists for standard genome sequencing and annotation.</title>
        <authorList>
            <consortium name="The Broad Institute Genomics Platform"/>
            <consortium name="The Broad Institute Genome Sequencing Center for Infectious Disease"/>
            <person name="Wu L."/>
            <person name="Ma J."/>
        </authorList>
    </citation>
    <scope>NUCLEOTIDE SEQUENCE [LARGE SCALE GENOMIC DNA]</scope>
    <source>
        <strain evidence="3">NBRC 113072</strain>
    </source>
</reference>
<gene>
    <name evidence="2" type="ORF">GCM10025883_38990</name>
</gene>
<evidence type="ECO:0000313" key="2">
    <source>
        <dbReference type="EMBL" id="GMA41854.1"/>
    </source>
</evidence>
<dbReference type="InterPro" id="IPR009492">
    <property type="entry name" value="TniQ"/>
</dbReference>
<dbReference type="Proteomes" id="UP001157126">
    <property type="component" value="Unassembled WGS sequence"/>
</dbReference>
<name>A0ABQ6IWI9_9MICO</name>
<dbReference type="RefSeq" id="WP_284305353.1">
    <property type="nucleotide sequence ID" value="NZ_BSUO01000001.1"/>
</dbReference>
<sequence length="471" mass="51816">MNASLLPVRPAPHPGEPLSSYAVRLADANGLVRGRVLPAWRHDIDVPPSDLSTIGSLAALDHAAATQLTMDRYPLTVRGHGPQRRHGWRLHHAVAWVCPSCTVSTGHRELLWQTALMPVCLRCSCYLIRAGYLQVAVPAHPRVLEVVQTLAGLAEASVADRGARQVLYRRRRRCQDLAATIDSDSLGRGGDLPPVDLDAARRWGAYPCPDPTTVAALLVLTGPRRGGRSKPAHLRCHQSALFNDADRDRLDWFLTRLRHHVHQDGLRPDHVPSMLPPPPGEEERTPGAWLSLTRAATALHMLISHAAGHAETPGEAMTALGVVGIPSCVLIDGIHAGQGLREQDGDLLTPAALQELLAAGLIDYQRRRDILRAVTRLPRTTHRRLPSVITTKPAFRRLALAWIWTRFTHGPMRSSAWPAIPDRDVQAFDQRIDPETRLLLHETGQQLIADTDLLQIPAAQSTWAGIARRYG</sequence>